<accession>A0A370Q8D3</accession>
<dbReference type="GO" id="GO:0003677">
    <property type="term" value="F:DNA binding"/>
    <property type="evidence" value="ECO:0007669"/>
    <property type="project" value="UniProtKB-KW"/>
</dbReference>
<dbReference type="PANTHER" id="PTHR33164:SF95">
    <property type="entry name" value="TRANSCRIPTIONAL REGULATOR"/>
    <property type="match status" value="1"/>
</dbReference>
<dbReference type="EMBL" id="QRAP01000013">
    <property type="protein sequence ID" value="RDK84569.1"/>
    <property type="molecule type" value="Genomic_DNA"/>
</dbReference>
<dbReference type="InterPro" id="IPR036388">
    <property type="entry name" value="WH-like_DNA-bd_sf"/>
</dbReference>
<dbReference type="SMART" id="SM00347">
    <property type="entry name" value="HTH_MARR"/>
    <property type="match status" value="1"/>
</dbReference>
<dbReference type="Pfam" id="PF12802">
    <property type="entry name" value="MarR_2"/>
    <property type="match status" value="1"/>
</dbReference>
<evidence type="ECO:0000256" key="3">
    <source>
        <dbReference type="ARBA" id="ARBA00023163"/>
    </source>
</evidence>
<dbReference type="AlphaFoldDB" id="A0A370Q8D3"/>
<dbReference type="InterPro" id="IPR023187">
    <property type="entry name" value="Tscrpt_reg_MarR-type_CS"/>
</dbReference>
<dbReference type="Proteomes" id="UP000254848">
    <property type="component" value="Unassembled WGS sequence"/>
</dbReference>
<evidence type="ECO:0000313" key="5">
    <source>
        <dbReference type="EMBL" id="RDK84569.1"/>
    </source>
</evidence>
<dbReference type="PROSITE" id="PS50995">
    <property type="entry name" value="HTH_MARR_2"/>
    <property type="match status" value="1"/>
</dbReference>
<evidence type="ECO:0000256" key="2">
    <source>
        <dbReference type="ARBA" id="ARBA00023125"/>
    </source>
</evidence>
<evidence type="ECO:0000256" key="1">
    <source>
        <dbReference type="ARBA" id="ARBA00023015"/>
    </source>
</evidence>
<organism evidence="5 6">
    <name type="scientific">Enterobacillus tribolii</name>
    <dbReference type="NCBI Taxonomy" id="1487935"/>
    <lineage>
        <taxon>Bacteria</taxon>
        <taxon>Pseudomonadati</taxon>
        <taxon>Pseudomonadota</taxon>
        <taxon>Gammaproteobacteria</taxon>
        <taxon>Enterobacterales</taxon>
        <taxon>Hafniaceae</taxon>
        <taxon>Enterobacillus</taxon>
    </lineage>
</organism>
<dbReference type="PRINTS" id="PR00598">
    <property type="entry name" value="HTHMARR"/>
</dbReference>
<proteinExistence type="predicted"/>
<evidence type="ECO:0000259" key="4">
    <source>
        <dbReference type="PROSITE" id="PS50995"/>
    </source>
</evidence>
<dbReference type="InterPro" id="IPR039422">
    <property type="entry name" value="MarR/SlyA-like"/>
</dbReference>
<dbReference type="Gene3D" id="1.10.10.10">
    <property type="entry name" value="Winged helix-like DNA-binding domain superfamily/Winged helix DNA-binding domain"/>
    <property type="match status" value="1"/>
</dbReference>
<dbReference type="PANTHER" id="PTHR33164">
    <property type="entry name" value="TRANSCRIPTIONAL REGULATOR, MARR FAMILY"/>
    <property type="match status" value="1"/>
</dbReference>
<keyword evidence="6" id="KW-1185">Reference proteome</keyword>
<feature type="domain" description="HTH marR-type" evidence="4">
    <location>
        <begin position="1"/>
        <end position="136"/>
    </location>
</feature>
<evidence type="ECO:0000313" key="6">
    <source>
        <dbReference type="Proteomes" id="UP000254848"/>
    </source>
</evidence>
<protein>
    <submittedName>
        <fullName evidence="5">DNA-binding MarR family transcriptional regulator</fullName>
    </submittedName>
</protein>
<sequence length="141" mass="16060">MELTESLKWLQWHMWDLWRESARRSGSMDLTNSEFDYLYALISRREGMRLTELAACMKVSKASASAMVSKLERRGYIRRVPCPDDGRAVRLQATKKAAALEKEELDIYAAMARTLSAELDDAELAQLSRLLAKACVNLKTD</sequence>
<dbReference type="GO" id="GO:0006950">
    <property type="term" value="P:response to stress"/>
    <property type="evidence" value="ECO:0007669"/>
    <property type="project" value="TreeGrafter"/>
</dbReference>
<keyword evidence="1" id="KW-0805">Transcription regulation</keyword>
<keyword evidence="2 5" id="KW-0238">DNA-binding</keyword>
<keyword evidence="3" id="KW-0804">Transcription</keyword>
<dbReference type="SUPFAM" id="SSF46785">
    <property type="entry name" value="Winged helix' DNA-binding domain"/>
    <property type="match status" value="1"/>
</dbReference>
<reference evidence="5 6" key="1">
    <citation type="submission" date="2018-07" db="EMBL/GenBank/DDBJ databases">
        <title>Genomic Encyclopedia of Type Strains, Phase IV (KMG-IV): sequencing the most valuable type-strain genomes for metagenomic binning, comparative biology and taxonomic classification.</title>
        <authorList>
            <person name="Goeker M."/>
        </authorList>
    </citation>
    <scope>NUCLEOTIDE SEQUENCE [LARGE SCALE GENOMIC DNA]</scope>
    <source>
        <strain evidence="5 6">DSM 103736</strain>
    </source>
</reference>
<dbReference type="InterPro" id="IPR000835">
    <property type="entry name" value="HTH_MarR-typ"/>
</dbReference>
<dbReference type="PROSITE" id="PS01117">
    <property type="entry name" value="HTH_MARR_1"/>
    <property type="match status" value="1"/>
</dbReference>
<gene>
    <name evidence="5" type="ORF">C8D90_11348</name>
</gene>
<dbReference type="InterPro" id="IPR036390">
    <property type="entry name" value="WH_DNA-bd_sf"/>
</dbReference>
<dbReference type="RefSeq" id="WP_230473063.1">
    <property type="nucleotide sequence ID" value="NZ_QRAP01000013.1"/>
</dbReference>
<comment type="caution">
    <text evidence="5">The sequence shown here is derived from an EMBL/GenBank/DDBJ whole genome shotgun (WGS) entry which is preliminary data.</text>
</comment>
<dbReference type="GO" id="GO:0003700">
    <property type="term" value="F:DNA-binding transcription factor activity"/>
    <property type="evidence" value="ECO:0007669"/>
    <property type="project" value="InterPro"/>
</dbReference>
<name>A0A370Q8D3_9GAMM</name>